<accession>A0AAU9AGX2</accession>
<gene>
    <name evidence="1" type="ORF">LEN_1711</name>
</gene>
<protein>
    <submittedName>
        <fullName evidence="1">Uncharacterized protein</fullName>
    </submittedName>
</protein>
<dbReference type="KEGG" id="lem:LEN_1711"/>
<dbReference type="Proteomes" id="UP000218824">
    <property type="component" value="Chromosome"/>
</dbReference>
<evidence type="ECO:0000313" key="2">
    <source>
        <dbReference type="Proteomes" id="UP000218824"/>
    </source>
</evidence>
<sequence length="81" mass="8423">MSEPCRRGKGILGARGAAVAARARDWDKTLDSGAWAQINVGGAFGVASFRPDPPRPATRASGLKALPQPHCSVAGLLWKGL</sequence>
<dbReference type="AlphaFoldDB" id="A0AAU9AGX2"/>
<evidence type="ECO:0000313" key="1">
    <source>
        <dbReference type="EMBL" id="BAV97198.1"/>
    </source>
</evidence>
<reference evidence="1 2" key="1">
    <citation type="journal article" date="2017" name="DNA Res.">
        <title>Complete genome sequence and expression profile of the commercial lytic enzyme producer Lysobacter enzymogenes M497-1.</title>
        <authorList>
            <person name="Takami H."/>
            <person name="Toyoda A."/>
            <person name="Uchiyama I."/>
            <person name="Itoh T."/>
            <person name="Takaki Y."/>
            <person name="Arai W."/>
            <person name="Nishi S."/>
            <person name="Kawai M."/>
            <person name="Shinya K."/>
            <person name="Ikeda H."/>
        </authorList>
    </citation>
    <scope>NUCLEOTIDE SEQUENCE [LARGE SCALE GENOMIC DNA]</scope>
    <source>
        <strain evidence="1 2">M497-1</strain>
    </source>
</reference>
<dbReference type="EMBL" id="AP014940">
    <property type="protein sequence ID" value="BAV97198.1"/>
    <property type="molecule type" value="Genomic_DNA"/>
</dbReference>
<name>A0AAU9AGX2_LYSEN</name>
<organism evidence="1 2">
    <name type="scientific">Lysobacter enzymogenes</name>
    <dbReference type="NCBI Taxonomy" id="69"/>
    <lineage>
        <taxon>Bacteria</taxon>
        <taxon>Pseudomonadati</taxon>
        <taxon>Pseudomonadota</taxon>
        <taxon>Gammaproteobacteria</taxon>
        <taxon>Lysobacterales</taxon>
        <taxon>Lysobacteraceae</taxon>
        <taxon>Lysobacter</taxon>
    </lineage>
</organism>
<proteinExistence type="predicted"/>